<name>A0A1W6MH85_9FLAO</name>
<feature type="domain" description="Type II methyltransferase M.TaqI-like" evidence="6">
    <location>
        <begin position="23"/>
        <end position="121"/>
    </location>
</feature>
<evidence type="ECO:0000259" key="6">
    <source>
        <dbReference type="Pfam" id="PF07669"/>
    </source>
</evidence>
<reference evidence="7 8" key="1">
    <citation type="submission" date="2016-11" db="EMBL/GenBank/DDBJ databases">
        <title>Trade-off between light-utilization and light-protection in marine flavobacteria.</title>
        <authorList>
            <person name="Kumagai Y."/>
        </authorList>
    </citation>
    <scope>NUCLEOTIDE SEQUENCE [LARGE SCALE GENOMIC DNA]</scope>
    <source>
        <strain evidence="7 8">JCM 13191</strain>
    </source>
</reference>
<dbReference type="Proteomes" id="UP000193431">
    <property type="component" value="Chromosome"/>
</dbReference>
<dbReference type="PANTHER" id="PTHR33841:SF1">
    <property type="entry name" value="DNA METHYLTRANSFERASE A"/>
    <property type="match status" value="1"/>
</dbReference>
<dbReference type="GO" id="GO:0006304">
    <property type="term" value="P:DNA modification"/>
    <property type="evidence" value="ECO:0007669"/>
    <property type="project" value="InterPro"/>
</dbReference>
<proteinExistence type="predicted"/>
<evidence type="ECO:0000256" key="3">
    <source>
        <dbReference type="ARBA" id="ARBA00022679"/>
    </source>
</evidence>
<dbReference type="EMBL" id="CP019344">
    <property type="protein sequence ID" value="ARN76942.1"/>
    <property type="molecule type" value="Genomic_DNA"/>
</dbReference>
<evidence type="ECO:0000256" key="4">
    <source>
        <dbReference type="ARBA" id="ARBA00022691"/>
    </source>
</evidence>
<keyword evidence="8" id="KW-1185">Reference proteome</keyword>
<organism evidence="7 8">
    <name type="scientific">Nonlabens spongiae</name>
    <dbReference type="NCBI Taxonomy" id="331648"/>
    <lineage>
        <taxon>Bacteria</taxon>
        <taxon>Pseudomonadati</taxon>
        <taxon>Bacteroidota</taxon>
        <taxon>Flavobacteriia</taxon>
        <taxon>Flavobacteriales</taxon>
        <taxon>Flavobacteriaceae</taxon>
        <taxon>Nonlabens</taxon>
    </lineage>
</organism>
<gene>
    <name evidence="7" type="ORF">BST97_02410</name>
</gene>
<evidence type="ECO:0000313" key="8">
    <source>
        <dbReference type="Proteomes" id="UP000193431"/>
    </source>
</evidence>
<evidence type="ECO:0000256" key="5">
    <source>
        <dbReference type="ARBA" id="ARBA00047942"/>
    </source>
</evidence>
<sequence>MNQWLTTESQEASRIKTETPVMVVLGNPPYSGIIANNGKYIMDLMEAYKKEPGGKIKLQERKHWLNDDYVKFLRLAQHLVAKNKEGVVAYINPHGFLDNPTFRGMRWHLLKTFDKIYTIDLHGNAKKKETAPDGSKDDNVFDIQQGVSINIFVKTNSKTKTKDDLAEVFHYDLYGRRKDKYKFLEETSILDMIAATENSPLGGRGLILLSRKYPTSHPIILWCRRILS</sequence>
<accession>A0A1W6MH85</accession>
<keyword evidence="4" id="KW-0949">S-adenosyl-L-methionine</keyword>
<dbReference type="InterPro" id="IPR011639">
    <property type="entry name" value="MethylTrfase_TaqI-like_dom"/>
</dbReference>
<dbReference type="RefSeq" id="WP_085765743.1">
    <property type="nucleotide sequence ID" value="NZ_CP019344.1"/>
</dbReference>
<comment type="catalytic activity">
    <reaction evidence="5">
        <text>a 2'-deoxyadenosine in DNA + S-adenosyl-L-methionine = an N(6)-methyl-2'-deoxyadenosine in DNA + S-adenosyl-L-homocysteine + H(+)</text>
        <dbReference type="Rhea" id="RHEA:15197"/>
        <dbReference type="Rhea" id="RHEA-COMP:12418"/>
        <dbReference type="Rhea" id="RHEA-COMP:12419"/>
        <dbReference type="ChEBI" id="CHEBI:15378"/>
        <dbReference type="ChEBI" id="CHEBI:57856"/>
        <dbReference type="ChEBI" id="CHEBI:59789"/>
        <dbReference type="ChEBI" id="CHEBI:90615"/>
        <dbReference type="ChEBI" id="CHEBI:90616"/>
        <dbReference type="EC" id="2.1.1.72"/>
    </reaction>
</comment>
<evidence type="ECO:0000256" key="2">
    <source>
        <dbReference type="ARBA" id="ARBA00022603"/>
    </source>
</evidence>
<dbReference type="OrthoDB" id="9759819at2"/>
<dbReference type="PANTHER" id="PTHR33841">
    <property type="entry name" value="DNA METHYLTRANSFERASE YEEA-RELATED"/>
    <property type="match status" value="1"/>
</dbReference>
<dbReference type="Pfam" id="PF07669">
    <property type="entry name" value="Eco57I"/>
    <property type="match status" value="1"/>
</dbReference>
<dbReference type="GO" id="GO:0032259">
    <property type="term" value="P:methylation"/>
    <property type="evidence" value="ECO:0007669"/>
    <property type="project" value="UniProtKB-KW"/>
</dbReference>
<dbReference type="EC" id="2.1.1.72" evidence="1"/>
<dbReference type="AlphaFoldDB" id="A0A1W6MH85"/>
<dbReference type="InterPro" id="IPR029063">
    <property type="entry name" value="SAM-dependent_MTases_sf"/>
</dbReference>
<keyword evidence="2" id="KW-0489">Methyltransferase</keyword>
<keyword evidence="3" id="KW-0808">Transferase</keyword>
<dbReference type="InterPro" id="IPR050953">
    <property type="entry name" value="N4_N6_ade-DNA_methylase"/>
</dbReference>
<dbReference type="STRING" id="331648.BST97_02410"/>
<dbReference type="GO" id="GO:0009007">
    <property type="term" value="F:site-specific DNA-methyltransferase (adenine-specific) activity"/>
    <property type="evidence" value="ECO:0007669"/>
    <property type="project" value="UniProtKB-EC"/>
</dbReference>
<protein>
    <recommendedName>
        <fullName evidence="1">site-specific DNA-methyltransferase (adenine-specific)</fullName>
        <ecNumber evidence="1">2.1.1.72</ecNumber>
    </recommendedName>
</protein>
<dbReference type="Gene3D" id="3.40.50.150">
    <property type="entry name" value="Vaccinia Virus protein VP39"/>
    <property type="match status" value="1"/>
</dbReference>
<dbReference type="SUPFAM" id="SSF53335">
    <property type="entry name" value="S-adenosyl-L-methionine-dependent methyltransferases"/>
    <property type="match status" value="1"/>
</dbReference>
<evidence type="ECO:0000313" key="7">
    <source>
        <dbReference type="EMBL" id="ARN76942.1"/>
    </source>
</evidence>
<evidence type="ECO:0000256" key="1">
    <source>
        <dbReference type="ARBA" id="ARBA00011900"/>
    </source>
</evidence>